<keyword evidence="4" id="KW-1003">Cell membrane</keyword>
<dbReference type="PANTHER" id="PTHR30003:SF0">
    <property type="entry name" value="GLYCOLATE PERMEASE GLCA-RELATED"/>
    <property type="match status" value="1"/>
</dbReference>
<protein>
    <recommendedName>
        <fullName evidence="8">L-lactate permease</fullName>
    </recommendedName>
</protein>
<feature type="transmembrane region" description="Helical" evidence="8">
    <location>
        <begin position="538"/>
        <end position="556"/>
    </location>
</feature>
<dbReference type="InterPro" id="IPR003804">
    <property type="entry name" value="Lactate_perm"/>
</dbReference>
<keyword evidence="7 8" id="KW-0472">Membrane</keyword>
<dbReference type="Proteomes" id="UP000019522">
    <property type="component" value="Chromosome"/>
</dbReference>
<dbReference type="GO" id="GO:0015295">
    <property type="term" value="F:solute:proton symporter activity"/>
    <property type="evidence" value="ECO:0007669"/>
    <property type="project" value="TreeGrafter"/>
</dbReference>
<evidence type="ECO:0000256" key="4">
    <source>
        <dbReference type="ARBA" id="ARBA00022475"/>
    </source>
</evidence>
<feature type="transmembrane region" description="Helical" evidence="8">
    <location>
        <begin position="264"/>
        <end position="284"/>
    </location>
</feature>
<evidence type="ECO:0000256" key="5">
    <source>
        <dbReference type="ARBA" id="ARBA00022692"/>
    </source>
</evidence>
<feature type="transmembrane region" description="Helical" evidence="8">
    <location>
        <begin position="59"/>
        <end position="82"/>
    </location>
</feature>
<feature type="transmembrane region" description="Helical" evidence="8">
    <location>
        <begin position="327"/>
        <end position="350"/>
    </location>
</feature>
<dbReference type="GO" id="GO:0015129">
    <property type="term" value="F:lactate transmembrane transporter activity"/>
    <property type="evidence" value="ECO:0007669"/>
    <property type="project" value="UniProtKB-UniRule"/>
</dbReference>
<keyword evidence="3 8" id="KW-0813">Transport</keyword>
<dbReference type="AlphaFoldDB" id="W8R6G0"/>
<name>W8R6G0_STUST</name>
<dbReference type="Pfam" id="PF02652">
    <property type="entry name" value="Lactate_perm"/>
    <property type="match status" value="1"/>
</dbReference>
<feature type="transmembrane region" description="Helical" evidence="8">
    <location>
        <begin position="103"/>
        <end position="123"/>
    </location>
</feature>
<comment type="similarity">
    <text evidence="2 8">Belongs to the lactate permease family.</text>
</comment>
<feature type="transmembrane region" description="Helical" evidence="8">
    <location>
        <begin position="480"/>
        <end position="498"/>
    </location>
</feature>
<feature type="transmembrane region" description="Helical" evidence="8">
    <location>
        <begin position="156"/>
        <end position="173"/>
    </location>
</feature>
<gene>
    <name evidence="9" type="ORF">CH92_01820</name>
</gene>
<comment type="subcellular location">
    <subcellularLocation>
        <location evidence="8">Cell inner membrane</location>
        <topology evidence="8">Multi-pass membrane protein</topology>
    </subcellularLocation>
    <subcellularLocation>
        <location evidence="1">Cell membrane</location>
        <topology evidence="1">Multi-pass membrane protein</topology>
    </subcellularLocation>
</comment>
<feature type="transmembrane region" description="Helical" evidence="8">
    <location>
        <begin position="30"/>
        <end position="47"/>
    </location>
</feature>
<dbReference type="GO" id="GO:0005886">
    <property type="term" value="C:plasma membrane"/>
    <property type="evidence" value="ECO:0007669"/>
    <property type="project" value="UniProtKB-SubCell"/>
</dbReference>
<proteinExistence type="inferred from homology"/>
<dbReference type="KEGG" id="pstt:CH92_01820"/>
<feature type="transmembrane region" description="Helical" evidence="8">
    <location>
        <begin position="193"/>
        <end position="218"/>
    </location>
</feature>
<evidence type="ECO:0000256" key="2">
    <source>
        <dbReference type="ARBA" id="ARBA00010100"/>
    </source>
</evidence>
<evidence type="ECO:0000256" key="6">
    <source>
        <dbReference type="ARBA" id="ARBA00022989"/>
    </source>
</evidence>
<dbReference type="PATRIC" id="fig|316.77.peg.371"/>
<dbReference type="PANTHER" id="PTHR30003">
    <property type="entry name" value="L-LACTATE PERMEASE"/>
    <property type="match status" value="1"/>
</dbReference>
<feature type="transmembrane region" description="Helical" evidence="8">
    <location>
        <begin position="504"/>
        <end position="526"/>
    </location>
</feature>
<dbReference type="EMBL" id="CP007441">
    <property type="protein sequence ID" value="AHL73897.1"/>
    <property type="molecule type" value="Genomic_DNA"/>
</dbReference>
<accession>W8R6G0</accession>
<comment type="caution">
    <text evidence="8">Lacks conserved residue(s) required for the propagation of feature annotation.</text>
</comment>
<comment type="function">
    <text evidence="8">Uptake of L-lactate across the membrane. Can also transport D-lactate and glycolate.</text>
</comment>
<keyword evidence="8" id="KW-0997">Cell inner membrane</keyword>
<reference evidence="9 10" key="2">
    <citation type="submission" date="2014-03" db="EMBL/GenBank/DDBJ databases">
        <authorList>
            <person name="Baltrus D."/>
            <person name="Dougherty K."/>
        </authorList>
    </citation>
    <scope>NUCLEOTIDE SEQUENCE</scope>
    <source>
        <strain evidence="9 10">28a24</strain>
    </source>
</reference>
<reference evidence="10" key="1">
    <citation type="journal article" date="2014" name="Genome Announc.">
        <title>Complete Genome Sequence of the Highly Transformable Pseudomonas stutzeri Strain 28a24.</title>
        <authorList>
            <person name="Smith B.A."/>
            <person name="Dougherty K.M."/>
            <person name="Baltrus D.A."/>
        </authorList>
    </citation>
    <scope>NUCLEOTIDE SEQUENCE [LARGE SCALE GENOMIC DNA]</scope>
    <source>
        <strain evidence="10">28a24</strain>
    </source>
</reference>
<evidence type="ECO:0000256" key="8">
    <source>
        <dbReference type="RuleBase" id="RU365092"/>
    </source>
</evidence>
<evidence type="ECO:0000256" key="3">
    <source>
        <dbReference type="ARBA" id="ARBA00022448"/>
    </source>
</evidence>
<keyword evidence="6 8" id="KW-1133">Transmembrane helix</keyword>
<evidence type="ECO:0000313" key="9">
    <source>
        <dbReference type="EMBL" id="AHL73897.1"/>
    </source>
</evidence>
<feature type="transmembrane region" description="Helical" evidence="8">
    <location>
        <begin position="6"/>
        <end position="23"/>
    </location>
</feature>
<feature type="transmembrane region" description="Helical" evidence="8">
    <location>
        <begin position="129"/>
        <end position="149"/>
    </location>
</feature>
<sequence length="569" mass="59408">MSQTLLSILAFVPLVLAGVLLIGFRWPAKYAMPLVFVLTALIGLMAWDMTFNRVLASTLQGLILTAAILWIIFGAILLLNTLKHSGGIASIRRGFANVSPDKRVQVLIVAWLFGCFIEGASGFGTPAAVAAPLLVALGFPALTAVVLGMMVQSTPVSFGAVGTPILVGVAGGLDQATLGGQLTAAGSSWDVFFHLIFSRVAIIHALCGILMPLIMICIMTRFFGRNRSWSEGLSMAPFAIFTGLAFVIPYAAAGVFLGPEFPSMIGALVGLAIVVPAAKAGFLLPKSSWDFAPASEWPVEWMGKIEMKIDDVAGRTPISVPMAWAPYLLLAVFLVLSRIFPALKTALMSVSFGWKDILGETGVSGTLEPLYLPGGILCMVVLVTFFLHRMKAAQLGAAISESSKTLLGAGFVLIFTIPMVRILINSGVNGSDLVSMPVAMAQLVADSVGSVYPFFAPAVGALGAFIAGSNTVSNLMLSQFQYNTASLLGISGALMVALQSVGAAAGNMIAIHNVVAASATVGLLGREGITLRKTMLPTLYYLVLAGSIGLIGFYVMGISDPLVGVAAAS</sequence>
<evidence type="ECO:0000313" key="10">
    <source>
        <dbReference type="Proteomes" id="UP000019522"/>
    </source>
</evidence>
<organism evidence="9 10">
    <name type="scientific">Stutzerimonas stutzeri</name>
    <name type="common">Pseudomonas stutzeri</name>
    <dbReference type="NCBI Taxonomy" id="316"/>
    <lineage>
        <taxon>Bacteria</taxon>
        <taxon>Pseudomonadati</taxon>
        <taxon>Pseudomonadota</taxon>
        <taxon>Gammaproteobacteria</taxon>
        <taxon>Pseudomonadales</taxon>
        <taxon>Pseudomonadaceae</taxon>
        <taxon>Stutzerimonas</taxon>
    </lineage>
</organism>
<keyword evidence="5 8" id="KW-0812">Transmembrane</keyword>
<feature type="transmembrane region" description="Helical" evidence="8">
    <location>
        <begin position="407"/>
        <end position="428"/>
    </location>
</feature>
<feature type="transmembrane region" description="Helical" evidence="8">
    <location>
        <begin position="448"/>
        <end position="468"/>
    </location>
</feature>
<evidence type="ECO:0000256" key="7">
    <source>
        <dbReference type="ARBA" id="ARBA00023136"/>
    </source>
</evidence>
<feature type="transmembrane region" description="Helical" evidence="8">
    <location>
        <begin position="238"/>
        <end position="258"/>
    </location>
</feature>
<dbReference type="OrthoDB" id="9761056at2"/>
<evidence type="ECO:0000256" key="1">
    <source>
        <dbReference type="ARBA" id="ARBA00004651"/>
    </source>
</evidence>
<dbReference type="RefSeq" id="WP_025240088.1">
    <property type="nucleotide sequence ID" value="NZ_CP007441.1"/>
</dbReference>
<feature type="transmembrane region" description="Helical" evidence="8">
    <location>
        <begin position="370"/>
        <end position="387"/>
    </location>
</feature>